<feature type="domain" description="MannoseP isomerase/GMP-like beta-helix" evidence="2">
    <location>
        <begin position="294"/>
        <end position="347"/>
    </location>
</feature>
<dbReference type="RefSeq" id="WP_083499885.1">
    <property type="nucleotide sequence ID" value="NZ_CYSE01000005.1"/>
</dbReference>
<dbReference type="SUPFAM" id="SSF53448">
    <property type="entry name" value="Nucleotide-diphospho-sugar transferases"/>
    <property type="match status" value="1"/>
</dbReference>
<dbReference type="SUPFAM" id="SSF159283">
    <property type="entry name" value="Guanosine diphospho-D-mannose pyrophosphorylase/mannose-6-phosphate isomerase linker domain"/>
    <property type="match status" value="1"/>
</dbReference>
<feature type="domain" description="Nucleotidyl transferase" evidence="1">
    <location>
        <begin position="6"/>
        <end position="287"/>
    </location>
</feature>
<name>A0A0N7M0C4_9RHOB</name>
<organism evidence="3 4">
    <name type="scientific">Tropicibacter naphthalenivorans</name>
    <dbReference type="NCBI Taxonomy" id="441103"/>
    <lineage>
        <taxon>Bacteria</taxon>
        <taxon>Pseudomonadati</taxon>
        <taxon>Pseudomonadota</taxon>
        <taxon>Alphaproteobacteria</taxon>
        <taxon>Rhodobacterales</taxon>
        <taxon>Roseobacteraceae</taxon>
        <taxon>Tropicibacter</taxon>
    </lineage>
</organism>
<dbReference type="Proteomes" id="UP000054935">
    <property type="component" value="Unassembled WGS sequence"/>
</dbReference>
<dbReference type="GO" id="GO:0009298">
    <property type="term" value="P:GDP-mannose biosynthetic process"/>
    <property type="evidence" value="ECO:0007669"/>
    <property type="project" value="TreeGrafter"/>
</dbReference>
<proteinExistence type="predicted"/>
<evidence type="ECO:0000259" key="2">
    <source>
        <dbReference type="Pfam" id="PF22640"/>
    </source>
</evidence>
<protein>
    <submittedName>
        <fullName evidence="3">Alginate biosynthesis protein AlgA</fullName>
    </submittedName>
</protein>
<dbReference type="OrthoDB" id="9806359at2"/>
<dbReference type="Pfam" id="PF22640">
    <property type="entry name" value="ManC_GMP_beta-helix"/>
    <property type="match status" value="1"/>
</dbReference>
<dbReference type="Pfam" id="PF00483">
    <property type="entry name" value="NTP_transferase"/>
    <property type="match status" value="1"/>
</dbReference>
<evidence type="ECO:0000313" key="4">
    <source>
        <dbReference type="Proteomes" id="UP000054935"/>
    </source>
</evidence>
<dbReference type="AlphaFoldDB" id="A0A0N7M0C4"/>
<dbReference type="InterPro" id="IPR029044">
    <property type="entry name" value="Nucleotide-diphossugar_trans"/>
</dbReference>
<reference evidence="3 4" key="1">
    <citation type="submission" date="2015-09" db="EMBL/GenBank/DDBJ databases">
        <authorList>
            <consortium name="Swine Surveillance"/>
        </authorList>
    </citation>
    <scope>NUCLEOTIDE SEQUENCE [LARGE SCALE GENOMIC DNA]</scope>
    <source>
        <strain evidence="3 4">CECT 7648</strain>
    </source>
</reference>
<dbReference type="EMBL" id="CYSE01000005">
    <property type="protein sequence ID" value="CUH80073.1"/>
    <property type="molecule type" value="Genomic_DNA"/>
</dbReference>
<gene>
    <name evidence="3" type="primary">algA_1</name>
    <name evidence="3" type="ORF">TRN7648_02793</name>
</gene>
<keyword evidence="4" id="KW-1185">Reference proteome</keyword>
<sequence>MTQIVPIILCGGTGTRLWPMSRSQSPKQFHKVDGPASLTFFQTTVQRHRGLSYGDPVVVTAAAHLPAVRRQLAELQCPAEIIAEPVARNTGPAVLAAALEVAARDPEALMMVLPSDHVINGNMDEVVQRAIGPAMDERIVMLGIKPLYPETGYGYICDGGAYTTHPGLRRVAHFIEKPPYDEALGLMSTGTAFWASGISLFSAATIIEEFKRLDRRTYEAVELAVGNGERREGELHLNADAFRRAENEPTERIVFEKTERVALLPAALDWNDVGSWTSIHGVGKADAQGNVFHGDVISTETNNALVRSEERLVALVGVPDVIVIDTPDALLVTQRGRCQDVKTVVDLLRKEERAEVRRHRRNEYAWGQSMRLHSSAAYDMSMLRINAGNALAIDPLPGRRLIMVQGNLDLFDGLRRRRLTPGEHAALDGVPSNRVTNNTDDEAEILLMTLRSSIMAGAGNTYSEVPRHVS</sequence>
<accession>A0A0N7M0C4</accession>
<dbReference type="STRING" id="441103.TRN7648_02793"/>
<dbReference type="InterPro" id="IPR005835">
    <property type="entry name" value="NTP_transferase_dom"/>
</dbReference>
<evidence type="ECO:0000259" key="1">
    <source>
        <dbReference type="Pfam" id="PF00483"/>
    </source>
</evidence>
<dbReference type="PANTHER" id="PTHR46390">
    <property type="entry name" value="MANNOSE-1-PHOSPHATE GUANYLYLTRANSFERASE"/>
    <property type="match status" value="1"/>
</dbReference>
<dbReference type="GO" id="GO:0004475">
    <property type="term" value="F:mannose-1-phosphate guanylyltransferase (GTP) activity"/>
    <property type="evidence" value="ECO:0007669"/>
    <property type="project" value="TreeGrafter"/>
</dbReference>
<evidence type="ECO:0000313" key="3">
    <source>
        <dbReference type="EMBL" id="CUH80073.1"/>
    </source>
</evidence>
<dbReference type="InterPro" id="IPR054566">
    <property type="entry name" value="ManC/GMP-like_b-helix"/>
</dbReference>
<dbReference type="InterPro" id="IPR051161">
    <property type="entry name" value="Mannose-6P_isomerase_type2"/>
</dbReference>
<dbReference type="Gene3D" id="3.90.550.10">
    <property type="entry name" value="Spore Coat Polysaccharide Biosynthesis Protein SpsA, Chain A"/>
    <property type="match status" value="1"/>
</dbReference>
<dbReference type="PANTHER" id="PTHR46390:SF1">
    <property type="entry name" value="MANNOSE-1-PHOSPHATE GUANYLYLTRANSFERASE"/>
    <property type="match status" value="1"/>
</dbReference>